<sequence length="73" mass="8680">MEVLVGVEARWWAKIYSGVYVVGKKKWVRVGVRLRLRVRARVMVWVSTDMLVILYVQQVEREVSKREKTKGFQ</sequence>
<evidence type="ECO:0000313" key="1">
    <source>
        <dbReference type="EMBL" id="KAF5939761.1"/>
    </source>
</evidence>
<dbReference type="AlphaFoldDB" id="A0A7J7GIK5"/>
<reference evidence="1 2" key="2">
    <citation type="submission" date="2020-07" db="EMBL/GenBank/DDBJ databases">
        <title>Genome assembly of wild tea tree DASZ reveals pedigree and selection history of tea varieties.</title>
        <authorList>
            <person name="Zhang W."/>
        </authorList>
    </citation>
    <scope>NUCLEOTIDE SEQUENCE [LARGE SCALE GENOMIC DNA]</scope>
    <source>
        <strain evidence="2">cv. G240</strain>
        <tissue evidence="1">Leaf</tissue>
    </source>
</reference>
<name>A0A7J7GIK5_CAMSI</name>
<dbReference type="Proteomes" id="UP000593564">
    <property type="component" value="Unassembled WGS sequence"/>
</dbReference>
<comment type="caution">
    <text evidence="1">The sequence shown here is derived from an EMBL/GenBank/DDBJ whole genome shotgun (WGS) entry which is preliminary data.</text>
</comment>
<protein>
    <submittedName>
        <fullName evidence="1">Uncharacterized protein</fullName>
    </submittedName>
</protein>
<gene>
    <name evidence="1" type="ORF">HYC85_024020</name>
</gene>
<dbReference type="EMBL" id="JACBKZ010000011">
    <property type="protein sequence ID" value="KAF5939761.1"/>
    <property type="molecule type" value="Genomic_DNA"/>
</dbReference>
<accession>A0A7J7GIK5</accession>
<evidence type="ECO:0000313" key="2">
    <source>
        <dbReference type="Proteomes" id="UP000593564"/>
    </source>
</evidence>
<keyword evidence="2" id="KW-1185">Reference proteome</keyword>
<reference evidence="2" key="1">
    <citation type="journal article" date="2020" name="Nat. Commun.">
        <title>Genome assembly of wild tea tree DASZ reveals pedigree and selection history of tea varieties.</title>
        <authorList>
            <person name="Zhang W."/>
            <person name="Zhang Y."/>
            <person name="Qiu H."/>
            <person name="Guo Y."/>
            <person name="Wan H."/>
            <person name="Zhang X."/>
            <person name="Scossa F."/>
            <person name="Alseekh S."/>
            <person name="Zhang Q."/>
            <person name="Wang P."/>
            <person name="Xu L."/>
            <person name="Schmidt M.H."/>
            <person name="Jia X."/>
            <person name="Li D."/>
            <person name="Zhu A."/>
            <person name="Guo F."/>
            <person name="Chen W."/>
            <person name="Ni D."/>
            <person name="Usadel B."/>
            <person name="Fernie A.R."/>
            <person name="Wen W."/>
        </authorList>
    </citation>
    <scope>NUCLEOTIDE SEQUENCE [LARGE SCALE GENOMIC DNA]</scope>
    <source>
        <strain evidence="2">cv. G240</strain>
    </source>
</reference>
<proteinExistence type="predicted"/>
<organism evidence="1 2">
    <name type="scientific">Camellia sinensis</name>
    <name type="common">Tea plant</name>
    <name type="synonym">Thea sinensis</name>
    <dbReference type="NCBI Taxonomy" id="4442"/>
    <lineage>
        <taxon>Eukaryota</taxon>
        <taxon>Viridiplantae</taxon>
        <taxon>Streptophyta</taxon>
        <taxon>Embryophyta</taxon>
        <taxon>Tracheophyta</taxon>
        <taxon>Spermatophyta</taxon>
        <taxon>Magnoliopsida</taxon>
        <taxon>eudicotyledons</taxon>
        <taxon>Gunneridae</taxon>
        <taxon>Pentapetalae</taxon>
        <taxon>asterids</taxon>
        <taxon>Ericales</taxon>
        <taxon>Theaceae</taxon>
        <taxon>Camellia</taxon>
    </lineage>
</organism>